<dbReference type="EMBL" id="MU865309">
    <property type="protein sequence ID" value="KAK4229381.1"/>
    <property type="molecule type" value="Genomic_DNA"/>
</dbReference>
<keyword evidence="2" id="KW-1185">Reference proteome</keyword>
<accession>A0AAN7GXV2</accession>
<name>A0AAN7GXV2_9PEZI</name>
<organism evidence="1 2">
    <name type="scientific">Podospora fimiseda</name>
    <dbReference type="NCBI Taxonomy" id="252190"/>
    <lineage>
        <taxon>Eukaryota</taxon>
        <taxon>Fungi</taxon>
        <taxon>Dikarya</taxon>
        <taxon>Ascomycota</taxon>
        <taxon>Pezizomycotina</taxon>
        <taxon>Sordariomycetes</taxon>
        <taxon>Sordariomycetidae</taxon>
        <taxon>Sordariales</taxon>
        <taxon>Podosporaceae</taxon>
        <taxon>Podospora</taxon>
    </lineage>
</organism>
<comment type="caution">
    <text evidence="1">The sequence shown here is derived from an EMBL/GenBank/DDBJ whole genome shotgun (WGS) entry which is preliminary data.</text>
</comment>
<gene>
    <name evidence="1" type="ORF">QBC38DRAFT_442000</name>
</gene>
<dbReference type="AlphaFoldDB" id="A0AAN7GXV2"/>
<reference evidence="1" key="2">
    <citation type="submission" date="2023-05" db="EMBL/GenBank/DDBJ databases">
        <authorList>
            <consortium name="Lawrence Berkeley National Laboratory"/>
            <person name="Steindorff A."/>
            <person name="Hensen N."/>
            <person name="Bonometti L."/>
            <person name="Westerberg I."/>
            <person name="Brannstrom I.O."/>
            <person name="Guillou S."/>
            <person name="Cros-Aarteil S."/>
            <person name="Calhoun S."/>
            <person name="Haridas S."/>
            <person name="Kuo A."/>
            <person name="Mondo S."/>
            <person name="Pangilinan J."/>
            <person name="Riley R."/>
            <person name="Labutti K."/>
            <person name="Andreopoulos B."/>
            <person name="Lipzen A."/>
            <person name="Chen C."/>
            <person name="Yanf M."/>
            <person name="Daum C."/>
            <person name="Ng V."/>
            <person name="Clum A."/>
            <person name="Ohm R."/>
            <person name="Martin F."/>
            <person name="Silar P."/>
            <person name="Natvig D."/>
            <person name="Lalanne C."/>
            <person name="Gautier V."/>
            <person name="Ament-Velasquez S.L."/>
            <person name="Kruys A."/>
            <person name="Hutchinson M.I."/>
            <person name="Powell A.J."/>
            <person name="Barry K."/>
            <person name="Miller A.N."/>
            <person name="Grigoriev I.V."/>
            <person name="Debuchy R."/>
            <person name="Gladieux P."/>
            <person name="Thoren M.H."/>
            <person name="Johannesson H."/>
        </authorList>
    </citation>
    <scope>NUCLEOTIDE SEQUENCE</scope>
    <source>
        <strain evidence="1">CBS 990.96</strain>
    </source>
</reference>
<evidence type="ECO:0000313" key="2">
    <source>
        <dbReference type="Proteomes" id="UP001301958"/>
    </source>
</evidence>
<proteinExistence type="predicted"/>
<protein>
    <submittedName>
        <fullName evidence="1">Uncharacterized protein</fullName>
    </submittedName>
</protein>
<sequence>MLLRCPVEALCLCDNWYKKMGRHSAASILGLDLEFWKSGNPGPCKSVRAAPDEPQDVSKKGGRFFQRLWVDVQLDQLRPAPFCPGHMRKEETGVFLEKNIPARVDLIPFVADVVVVVVGCRRCRELYKVLPVVRVWEIRVQLKKKEYEVGRCRAGRARCGRYHQKNYLFLLCSDERLANCGKLEKVVNADKGQKPRSFQGAMRSLKNTYIT</sequence>
<evidence type="ECO:0000313" key="1">
    <source>
        <dbReference type="EMBL" id="KAK4229381.1"/>
    </source>
</evidence>
<dbReference type="Proteomes" id="UP001301958">
    <property type="component" value="Unassembled WGS sequence"/>
</dbReference>
<reference evidence="1" key="1">
    <citation type="journal article" date="2023" name="Mol. Phylogenet. Evol.">
        <title>Genome-scale phylogeny and comparative genomics of the fungal order Sordariales.</title>
        <authorList>
            <person name="Hensen N."/>
            <person name="Bonometti L."/>
            <person name="Westerberg I."/>
            <person name="Brannstrom I.O."/>
            <person name="Guillou S."/>
            <person name="Cros-Aarteil S."/>
            <person name="Calhoun S."/>
            <person name="Haridas S."/>
            <person name="Kuo A."/>
            <person name="Mondo S."/>
            <person name="Pangilinan J."/>
            <person name="Riley R."/>
            <person name="LaButti K."/>
            <person name="Andreopoulos B."/>
            <person name="Lipzen A."/>
            <person name="Chen C."/>
            <person name="Yan M."/>
            <person name="Daum C."/>
            <person name="Ng V."/>
            <person name="Clum A."/>
            <person name="Steindorff A."/>
            <person name="Ohm R.A."/>
            <person name="Martin F."/>
            <person name="Silar P."/>
            <person name="Natvig D.O."/>
            <person name="Lalanne C."/>
            <person name="Gautier V."/>
            <person name="Ament-Velasquez S.L."/>
            <person name="Kruys A."/>
            <person name="Hutchinson M.I."/>
            <person name="Powell A.J."/>
            <person name="Barry K."/>
            <person name="Miller A.N."/>
            <person name="Grigoriev I.V."/>
            <person name="Debuchy R."/>
            <person name="Gladieux P."/>
            <person name="Hiltunen Thoren M."/>
            <person name="Johannesson H."/>
        </authorList>
    </citation>
    <scope>NUCLEOTIDE SEQUENCE</scope>
    <source>
        <strain evidence="1">CBS 990.96</strain>
    </source>
</reference>